<evidence type="ECO:0000256" key="4">
    <source>
        <dbReference type="RuleBase" id="RU003615"/>
    </source>
</evidence>
<dbReference type="PANTHER" id="PTHR10357:SF178">
    <property type="entry name" value="OLIGO-1,6-GLUCOSIDASE 3-RELATED"/>
    <property type="match status" value="1"/>
</dbReference>
<dbReference type="PANTHER" id="PTHR10357">
    <property type="entry name" value="ALPHA-AMYLASE FAMILY MEMBER"/>
    <property type="match status" value="1"/>
</dbReference>
<dbReference type="RefSeq" id="WP_106532268.1">
    <property type="nucleotide sequence ID" value="NZ_PYAT01000002.1"/>
</dbReference>
<dbReference type="AlphaFoldDB" id="A0A2P8H5T6"/>
<keyword evidence="5" id="KW-0119">Carbohydrate metabolism</keyword>
<dbReference type="EMBL" id="PYAT01000002">
    <property type="protein sequence ID" value="PSL41586.1"/>
    <property type="molecule type" value="Genomic_DNA"/>
</dbReference>
<comment type="catalytic activity">
    <reaction evidence="5">
        <text>Endohydrolysis of (1-&gt;4)-alpha-D-glucosidic linkages in polysaccharides containing three or more (1-&gt;4)-alpha-linked D-glucose units.</text>
        <dbReference type="EC" id="3.2.1.1"/>
    </reaction>
</comment>
<dbReference type="SMART" id="SM00642">
    <property type="entry name" value="Aamy"/>
    <property type="match status" value="1"/>
</dbReference>
<dbReference type="Pfam" id="PF00128">
    <property type="entry name" value="Alpha-amylase"/>
    <property type="match status" value="1"/>
</dbReference>
<keyword evidence="8" id="KW-1185">Reference proteome</keyword>
<dbReference type="Gene3D" id="2.60.40.1180">
    <property type="entry name" value="Golgi alpha-mannosidase II"/>
    <property type="match status" value="1"/>
</dbReference>
<dbReference type="OrthoDB" id="9805159at2"/>
<evidence type="ECO:0000256" key="5">
    <source>
        <dbReference type="RuleBase" id="RU361134"/>
    </source>
</evidence>
<dbReference type="InterPro" id="IPR006047">
    <property type="entry name" value="GH13_cat_dom"/>
</dbReference>
<protein>
    <recommendedName>
        <fullName evidence="5">Alpha-amylase</fullName>
        <ecNumber evidence="5">3.2.1.1</ecNumber>
    </recommendedName>
</protein>
<organism evidence="7 8">
    <name type="scientific">Planomicrobium soli</name>
    <dbReference type="NCBI Taxonomy" id="1176648"/>
    <lineage>
        <taxon>Bacteria</taxon>
        <taxon>Bacillati</taxon>
        <taxon>Bacillota</taxon>
        <taxon>Bacilli</taxon>
        <taxon>Bacillales</taxon>
        <taxon>Caryophanaceae</taxon>
        <taxon>Planomicrobium</taxon>
    </lineage>
</organism>
<dbReference type="NCBIfam" id="NF008183">
    <property type="entry name" value="PRK10933.1"/>
    <property type="match status" value="1"/>
</dbReference>
<evidence type="ECO:0000313" key="8">
    <source>
        <dbReference type="Proteomes" id="UP000242682"/>
    </source>
</evidence>
<dbReference type="GO" id="GO:0009313">
    <property type="term" value="P:oligosaccharide catabolic process"/>
    <property type="evidence" value="ECO:0007669"/>
    <property type="project" value="TreeGrafter"/>
</dbReference>
<dbReference type="SUPFAM" id="SSF51445">
    <property type="entry name" value="(Trans)glycosidases"/>
    <property type="match status" value="1"/>
</dbReference>
<evidence type="ECO:0000256" key="1">
    <source>
        <dbReference type="ARBA" id="ARBA00008061"/>
    </source>
</evidence>
<dbReference type="Gene3D" id="3.90.400.10">
    <property type="entry name" value="Oligo-1,6-glucosidase, Domain 2"/>
    <property type="match status" value="1"/>
</dbReference>
<keyword evidence="3 5" id="KW-0326">Glycosidase</keyword>
<dbReference type="EC" id="3.2.1.1" evidence="5"/>
<proteinExistence type="inferred from homology"/>
<evidence type="ECO:0000256" key="2">
    <source>
        <dbReference type="ARBA" id="ARBA00022801"/>
    </source>
</evidence>
<accession>A0A2P8H5T6</accession>
<evidence type="ECO:0000259" key="6">
    <source>
        <dbReference type="SMART" id="SM00642"/>
    </source>
</evidence>
<name>A0A2P8H5T6_9BACL</name>
<dbReference type="Gene3D" id="3.20.20.80">
    <property type="entry name" value="Glycosidases"/>
    <property type="match status" value="1"/>
</dbReference>
<dbReference type="Proteomes" id="UP000242682">
    <property type="component" value="Unassembled WGS sequence"/>
</dbReference>
<sequence>MKKIWWKEAVAYQVYPRSFKDSNGDGIGDINGVTSKLDYLKDLGIDVIWISPVYESPNDDNGYDISDYQGILAEFGTMEDFDRLLTEVHARGMKLIVDLVINHTSDEHPWFIESRSSIDSPKRDWYIWRDEPTNWESIFGGPAWEWDEETKQYYLHLFSKKQPDLNWENPEVRTALYDMVNWWLDKGIDGFRVDAISHIKKDFTDMENSEGKPYVEAWDKMMNVDGIQPLLAELRDSTYGKRDVMTVGEANGVFVEHIEDWVSEDTGKFNMVFQFEDLGLWDLDVTTGVNVPELKNVLTRWQKGVEGIGWNALFIENHDKPRVVSTWGNDKEYWRESATSLASMYFFMQGTPFIYQGQEIGMTNAPFEELDHYNDVHAHNLYYYNLSEGMEHDAIMTMLRATSRDHSRTPMQWDTSLHAGFSSAEPWLRTNPNYKTINVEAQQRDPHSILSFYKQMIWLRKQMDVLVYGTYELLDVGHESIYAYTRQNETEQILVIANLGQHACLWDAPEDGELLLANYQEIDPNQLLRYEARVYKLAR</sequence>
<dbReference type="InterPro" id="IPR006046">
    <property type="entry name" value="Alpha_amylase"/>
</dbReference>
<dbReference type="InterPro" id="IPR017853">
    <property type="entry name" value="GH"/>
</dbReference>
<dbReference type="InterPro" id="IPR045857">
    <property type="entry name" value="O16G_dom_2"/>
</dbReference>
<reference evidence="7 8" key="1">
    <citation type="submission" date="2018-03" db="EMBL/GenBank/DDBJ databases">
        <title>Genomic Encyclopedia of Type Strains, Phase III (KMG-III): the genomes of soil and plant-associated and newly described type strains.</title>
        <authorList>
            <person name="Whitman W."/>
        </authorList>
    </citation>
    <scope>NUCLEOTIDE SEQUENCE [LARGE SCALE GENOMIC DNA]</scope>
    <source>
        <strain evidence="7 8">CGMCC 1.12259</strain>
    </source>
</reference>
<feature type="domain" description="Glycosyl hydrolase family 13 catalytic" evidence="6">
    <location>
        <begin position="13"/>
        <end position="404"/>
    </location>
</feature>
<dbReference type="GO" id="GO:0043169">
    <property type="term" value="F:cation binding"/>
    <property type="evidence" value="ECO:0007669"/>
    <property type="project" value="InterPro"/>
</dbReference>
<dbReference type="GO" id="GO:0004556">
    <property type="term" value="F:alpha-amylase activity"/>
    <property type="evidence" value="ECO:0007669"/>
    <property type="project" value="UniProtKB-UniRule"/>
</dbReference>
<dbReference type="FunFam" id="3.90.400.10:FF:000002">
    <property type="entry name" value="Sucrose isomerase"/>
    <property type="match status" value="1"/>
</dbReference>
<dbReference type="FunFam" id="3.20.20.80:FF:000064">
    <property type="entry name" value="Oligo-1,6-glucosidase"/>
    <property type="match status" value="2"/>
</dbReference>
<dbReference type="CDD" id="cd11333">
    <property type="entry name" value="AmyAc_SI_OligoGlu_DGase"/>
    <property type="match status" value="1"/>
</dbReference>
<evidence type="ECO:0000256" key="3">
    <source>
        <dbReference type="ARBA" id="ARBA00023295"/>
    </source>
</evidence>
<comment type="similarity">
    <text evidence="1 4">Belongs to the glycosyl hydrolase 13 family.</text>
</comment>
<dbReference type="InterPro" id="IPR013780">
    <property type="entry name" value="Glyco_hydro_b"/>
</dbReference>
<evidence type="ECO:0000313" key="7">
    <source>
        <dbReference type="EMBL" id="PSL41586.1"/>
    </source>
</evidence>
<comment type="caution">
    <text evidence="7">The sequence shown here is derived from an EMBL/GenBank/DDBJ whole genome shotgun (WGS) entry which is preliminary data.</text>
</comment>
<dbReference type="PRINTS" id="PR00110">
    <property type="entry name" value="ALPHAAMYLASE"/>
</dbReference>
<gene>
    <name evidence="7" type="ORF">B0H99_102270</name>
</gene>
<dbReference type="SUPFAM" id="SSF51011">
    <property type="entry name" value="Glycosyl hydrolase domain"/>
    <property type="match status" value="1"/>
</dbReference>
<keyword evidence="2 5" id="KW-0378">Hydrolase</keyword>